<accession>A0A5C5VZE6</accession>
<evidence type="ECO:0000313" key="2">
    <source>
        <dbReference type="Proteomes" id="UP000318995"/>
    </source>
</evidence>
<keyword evidence="2" id="KW-1185">Reference proteome</keyword>
<organism evidence="1 2">
    <name type="scientific">Botrimarina hoheduenensis</name>
    <dbReference type="NCBI Taxonomy" id="2528000"/>
    <lineage>
        <taxon>Bacteria</taxon>
        <taxon>Pseudomonadati</taxon>
        <taxon>Planctomycetota</taxon>
        <taxon>Planctomycetia</taxon>
        <taxon>Pirellulales</taxon>
        <taxon>Lacipirellulaceae</taxon>
        <taxon>Botrimarina</taxon>
    </lineage>
</organism>
<dbReference type="InterPro" id="IPR017850">
    <property type="entry name" value="Alkaline_phosphatase_core_sf"/>
</dbReference>
<evidence type="ECO:0000313" key="1">
    <source>
        <dbReference type="EMBL" id="TWT42842.1"/>
    </source>
</evidence>
<dbReference type="OrthoDB" id="9771966at2"/>
<comment type="caution">
    <text evidence="1">The sequence shown here is derived from an EMBL/GenBank/DDBJ whole genome shotgun (WGS) entry which is preliminary data.</text>
</comment>
<reference evidence="1 2" key="1">
    <citation type="submission" date="2019-02" db="EMBL/GenBank/DDBJ databases">
        <title>Deep-cultivation of Planctomycetes and their phenomic and genomic characterization uncovers novel biology.</title>
        <authorList>
            <person name="Wiegand S."/>
            <person name="Jogler M."/>
            <person name="Boedeker C."/>
            <person name="Pinto D."/>
            <person name="Vollmers J."/>
            <person name="Rivas-Marin E."/>
            <person name="Kohn T."/>
            <person name="Peeters S.H."/>
            <person name="Heuer A."/>
            <person name="Rast P."/>
            <person name="Oberbeckmann S."/>
            <person name="Bunk B."/>
            <person name="Jeske O."/>
            <person name="Meyerdierks A."/>
            <person name="Storesund J.E."/>
            <person name="Kallscheuer N."/>
            <person name="Luecker S."/>
            <person name="Lage O.M."/>
            <person name="Pohl T."/>
            <person name="Merkel B.J."/>
            <person name="Hornburger P."/>
            <person name="Mueller R.-W."/>
            <person name="Bruemmer F."/>
            <person name="Labrenz M."/>
            <person name="Spormann A.M."/>
            <person name="Op Den Camp H."/>
            <person name="Overmann J."/>
            <person name="Amann R."/>
            <person name="Jetten M.S.M."/>
            <person name="Mascher T."/>
            <person name="Medema M.H."/>
            <person name="Devos D.P."/>
            <person name="Kaster A.-K."/>
            <person name="Ovreas L."/>
            <person name="Rohde M."/>
            <person name="Galperin M.Y."/>
            <person name="Jogler C."/>
        </authorList>
    </citation>
    <scope>NUCLEOTIDE SEQUENCE [LARGE SCALE GENOMIC DNA]</scope>
    <source>
        <strain evidence="1 2">Pla111</strain>
    </source>
</reference>
<dbReference type="SUPFAM" id="SSF53649">
    <property type="entry name" value="Alkaline phosphatase-like"/>
    <property type="match status" value="1"/>
</dbReference>
<dbReference type="RefSeq" id="WP_146574717.1">
    <property type="nucleotide sequence ID" value="NZ_SJPH01000005.1"/>
</dbReference>
<proteinExistence type="predicted"/>
<dbReference type="EMBL" id="SJPH01000005">
    <property type="protein sequence ID" value="TWT42842.1"/>
    <property type="molecule type" value="Genomic_DNA"/>
</dbReference>
<dbReference type="Proteomes" id="UP000318995">
    <property type="component" value="Unassembled WGS sequence"/>
</dbReference>
<dbReference type="Pfam" id="PF01663">
    <property type="entry name" value="Phosphodiest"/>
    <property type="match status" value="1"/>
</dbReference>
<dbReference type="AlphaFoldDB" id="A0A5C5VZE6"/>
<sequence>MNDRVVLLSIPGLRESDLVVMPCLRGLTSAGDLAPLSASAPGVTCAVQANMTTGELAGVHGVIGNGFYWREEQRVEMWTAGNDKVMAPQLWDRLHEHDPTLTSAAWFPLLIKGAGADYICTPAPIHHPDGAESLWCYTRPERLYGELVNNLGHFPLHRFWGPLAGVEGTAWIITSAIEIARREAPHLLYIYLPHLDYRAQKHGPDSPEAVEACRELDAQLGRLIGSLGELPDYRGDAALWLVASEYAITAVDRVVYPNRLLRQAGLLDVTRDADGRELIDFAESRAWVLADHQTAHAFVRDHDPAVIGRVADVLAKAPGVAEVWDADIQQRHGLWYEGRSADLLAVSDAEAWFAYYWWQEDDLAPKFARTVDIHRKPGYDPAEMFLDPAAHAAGIGGTPLDASRVRGSHGAPVRSPSQRGVLLSSARGVLVEQPMADIDVCETVLRQFGV</sequence>
<gene>
    <name evidence="1" type="ORF">Pla111_24800</name>
</gene>
<dbReference type="Gene3D" id="3.40.720.10">
    <property type="entry name" value="Alkaline Phosphatase, subunit A"/>
    <property type="match status" value="1"/>
</dbReference>
<name>A0A5C5VZE6_9BACT</name>
<dbReference type="InterPro" id="IPR002591">
    <property type="entry name" value="Phosphodiest/P_Trfase"/>
</dbReference>
<protein>
    <submittedName>
        <fullName evidence="1">Type I phosphodiesterase / nucleotide pyrophosphatase</fullName>
    </submittedName>
</protein>